<organism evidence="2">
    <name type="scientific">Ostreococcus sp. 'lucimarinus'</name>
    <dbReference type="NCBI Taxonomy" id="242159"/>
    <lineage>
        <taxon>Eukaryota</taxon>
        <taxon>Viridiplantae</taxon>
        <taxon>Chlorophyta</taxon>
        <taxon>Mamiellophyceae</taxon>
        <taxon>Mamiellales</taxon>
        <taxon>Bathycoccaceae</taxon>
        <taxon>Ostreococcus</taxon>
    </lineage>
</organism>
<proteinExistence type="predicted"/>
<dbReference type="AlphaFoldDB" id="A0A7R9T5S7"/>
<feature type="region of interest" description="Disordered" evidence="1">
    <location>
        <begin position="1"/>
        <end position="22"/>
    </location>
</feature>
<accession>A0A7R9T5S7</accession>
<gene>
    <name evidence="2" type="ORF">OLUC0939_LOCUS6706</name>
</gene>
<name>A0A7R9T5S7_9CHLO</name>
<evidence type="ECO:0000313" key="2">
    <source>
        <dbReference type="EMBL" id="CAD8225965.1"/>
    </source>
</evidence>
<reference evidence="2" key="1">
    <citation type="submission" date="2021-01" db="EMBL/GenBank/DDBJ databases">
        <authorList>
            <person name="Corre E."/>
            <person name="Pelletier E."/>
            <person name="Niang G."/>
            <person name="Scheremetjew M."/>
            <person name="Finn R."/>
            <person name="Kale V."/>
            <person name="Holt S."/>
            <person name="Cochrane G."/>
            <person name="Meng A."/>
            <person name="Brown T."/>
            <person name="Cohen L."/>
        </authorList>
    </citation>
    <scope>NUCLEOTIDE SEQUENCE</scope>
    <source>
        <strain evidence="2">Clade-A-BCC118000</strain>
    </source>
</reference>
<protein>
    <submittedName>
        <fullName evidence="2">Uncharacterized protein</fullName>
    </submittedName>
</protein>
<feature type="region of interest" description="Disordered" evidence="1">
    <location>
        <begin position="160"/>
        <end position="189"/>
    </location>
</feature>
<evidence type="ECO:0000256" key="1">
    <source>
        <dbReference type="SAM" id="MobiDB-lite"/>
    </source>
</evidence>
<dbReference type="EMBL" id="HBDX01007790">
    <property type="protein sequence ID" value="CAD8225965.1"/>
    <property type="molecule type" value="Transcribed_RNA"/>
</dbReference>
<sequence length="418" mass="45127">MATRSEWSPAATRPSTASDALGMRAEEAFSGETAPTRTFTVDASCPSAKVRRKGGGFWSEPLTITKARVVYHNYNGADFFSSGRGVAMSPVAGNPRRFTATTNKVNYEYGFELTNSRGQVVRDIGMPGSTTTAYMSDCTAHFGYRNRLVNWPTSAVFGSCESECPPASEEEGEPTPSQPTPSQPQSPTCEKETLTYSLGAGEETPFVYTAPEAATFEWAHREMRLEISSFQTRRTASVGNISIRTGTGENEQEVFASAFDSPTEWNYTYSGCDVNRAFDGLYTKSTNAAEMTAVSRDTFTTVAGQSFTLSFDLDLTLDSAQSRAELYRTVSVRLLPSEASIATPCASLNDAGARNKAATILRVYKGEGQNSISRLQVDVGHDIANFGTQKIPPTSVASTNVKRISITYANDATATCAT</sequence>